<reference evidence="1" key="1">
    <citation type="journal article" date="2014" name="Genome Announc.">
        <title>Draft Genome Sequence of Clostridium straminisolvens Strain JCM 21531T, Isolated from a Cellulose-Degrading Bacterial Community.</title>
        <authorList>
            <person name="Yuki M."/>
            <person name="Oshima K."/>
            <person name="Suda W."/>
            <person name="Sakamoto M."/>
            <person name="Kitamura K."/>
            <person name="Iida T."/>
            <person name="Hattori M."/>
            <person name="Ohkuma M."/>
        </authorList>
    </citation>
    <scope>NUCLEOTIDE SEQUENCE [LARGE SCALE GENOMIC DNA]</scope>
    <source>
        <strain evidence="1">JCM 21531</strain>
    </source>
</reference>
<name>W4VCW2_9FIRM</name>
<dbReference type="EMBL" id="BAVR01000134">
    <property type="protein sequence ID" value="GAE91011.1"/>
    <property type="molecule type" value="Genomic_DNA"/>
</dbReference>
<sequence length="100" mass="11814">MKTNLKGSFLSMKYVDYLRLFLLFTDKDVKIKRIADLIQVNMRNVSGNKTFKMSECSTYMRIESSVSIKYLFATKPFMPKEFRTEDGKRIELDVVLYKGY</sequence>
<evidence type="ECO:0000313" key="2">
    <source>
        <dbReference type="Proteomes" id="UP000019109"/>
    </source>
</evidence>
<accession>W4VCW2</accession>
<keyword evidence="2" id="KW-1185">Reference proteome</keyword>
<proteinExistence type="predicted"/>
<evidence type="ECO:0000313" key="1">
    <source>
        <dbReference type="EMBL" id="GAE91011.1"/>
    </source>
</evidence>
<dbReference type="Pfam" id="PF18960">
    <property type="entry name" value="DUF5702"/>
    <property type="match status" value="1"/>
</dbReference>
<dbReference type="InterPro" id="IPR043756">
    <property type="entry name" value="DUF5702"/>
</dbReference>
<gene>
    <name evidence="1" type="ORF">JCM21531_4680</name>
</gene>
<protein>
    <submittedName>
        <fullName evidence="1">Uncharacterized protein</fullName>
    </submittedName>
</protein>
<dbReference type="Proteomes" id="UP000019109">
    <property type="component" value="Unassembled WGS sequence"/>
</dbReference>
<dbReference type="AlphaFoldDB" id="W4VCW2"/>
<comment type="caution">
    <text evidence="1">The sequence shown here is derived from an EMBL/GenBank/DDBJ whole genome shotgun (WGS) entry which is preliminary data.</text>
</comment>
<dbReference type="RefSeq" id="WP_243467890.1">
    <property type="nucleotide sequence ID" value="NZ_BAVR01000134.1"/>
</dbReference>
<dbReference type="STRING" id="1294263.JCM21531_4680"/>
<organism evidence="1 2">
    <name type="scientific">Acetivibrio straminisolvens JCM 21531</name>
    <dbReference type="NCBI Taxonomy" id="1294263"/>
    <lineage>
        <taxon>Bacteria</taxon>
        <taxon>Bacillati</taxon>
        <taxon>Bacillota</taxon>
        <taxon>Clostridia</taxon>
        <taxon>Eubacteriales</taxon>
        <taxon>Oscillospiraceae</taxon>
        <taxon>Acetivibrio</taxon>
    </lineage>
</organism>